<sequence length="193" mass="22417">MSHFFVKNKKYFLYSMFFFSFIVQSSDMNIQDTPSIVFNHSDDFLSEFSIPMPKNEDEYHALVKKANSGNVDANWMLAVIQQTEGYRQEASEKYKLSILRNDKYKLRSMVNLGFILEDENKYSDARALFELAGKSGYFEGYRTIGTNYLNGIGVNQDFNKAKEYFNKGSQIGCHECTFLINNWSDVIKLKKSE</sequence>
<protein>
    <recommendedName>
        <fullName evidence="3">Sel1 repeat family protein</fullName>
    </recommendedName>
</protein>
<dbReference type="Proteomes" id="UP000250870">
    <property type="component" value="Unassembled WGS sequence"/>
</dbReference>
<dbReference type="AlphaFoldDB" id="A0A329VFS1"/>
<comment type="caution">
    <text evidence="1">The sequence shown here is derived from an EMBL/GenBank/DDBJ whole genome shotgun (WGS) entry which is preliminary data.</text>
</comment>
<dbReference type="EMBL" id="NSCI01000014">
    <property type="protein sequence ID" value="RAW90655.1"/>
    <property type="molecule type" value="Genomic_DNA"/>
</dbReference>
<gene>
    <name evidence="1" type="ORF">CKY01_11730</name>
</gene>
<proteinExistence type="predicted"/>
<evidence type="ECO:0008006" key="3">
    <source>
        <dbReference type="Google" id="ProtNLM"/>
    </source>
</evidence>
<organism evidence="1 2">
    <name type="scientific">Photorhabdus laumondii subsp. clarkei</name>
    <dbReference type="NCBI Taxonomy" id="2029685"/>
    <lineage>
        <taxon>Bacteria</taxon>
        <taxon>Pseudomonadati</taxon>
        <taxon>Pseudomonadota</taxon>
        <taxon>Gammaproteobacteria</taxon>
        <taxon>Enterobacterales</taxon>
        <taxon>Morganellaceae</taxon>
        <taxon>Photorhabdus</taxon>
    </lineage>
</organism>
<dbReference type="InterPro" id="IPR011990">
    <property type="entry name" value="TPR-like_helical_dom_sf"/>
</dbReference>
<accession>A0A329VFS1</accession>
<evidence type="ECO:0000313" key="1">
    <source>
        <dbReference type="EMBL" id="RAW90655.1"/>
    </source>
</evidence>
<dbReference type="Gene3D" id="1.25.40.10">
    <property type="entry name" value="Tetratricopeptide repeat domain"/>
    <property type="match status" value="1"/>
</dbReference>
<evidence type="ECO:0000313" key="2">
    <source>
        <dbReference type="Proteomes" id="UP000250870"/>
    </source>
</evidence>
<name>A0A329VFS1_9GAMM</name>
<reference evidence="1 2" key="1">
    <citation type="journal article" date="2018" name="Int. J. Syst. Evol. Microbiol.">
        <title>Whole-genome-based revisit of Photorhabdus phylogeny: proposal for the elevation of most Photorhabdus subspecies to the species level and description of one novel species Photorhabdus bodei sp. nov., and one novel subspecies Photorhabdus laumondii subsp. clarkei subsp. nov.</title>
        <authorList>
            <person name="Machado R.A.R."/>
            <person name="Wuthrich D."/>
            <person name="Kuhnert P."/>
            <person name="Arce C.C.M."/>
            <person name="Thonen L."/>
            <person name="Ruiz C."/>
            <person name="Zhang X."/>
            <person name="Robert C.A.M."/>
            <person name="Karimi J."/>
            <person name="Kamali S."/>
            <person name="Ma J."/>
            <person name="Bruggmann R."/>
            <person name="Erb M."/>
        </authorList>
    </citation>
    <scope>NUCLEOTIDE SEQUENCE [LARGE SCALE GENOMIC DNA]</scope>
    <source>
        <strain evidence="1 2">BOJ-47</strain>
    </source>
</reference>
<dbReference type="SUPFAM" id="SSF81901">
    <property type="entry name" value="HCP-like"/>
    <property type="match status" value="1"/>
</dbReference>